<feature type="transmembrane region" description="Helical" evidence="6">
    <location>
        <begin position="12"/>
        <end position="32"/>
    </location>
</feature>
<evidence type="ECO:0000256" key="4">
    <source>
        <dbReference type="ARBA" id="ARBA00022989"/>
    </source>
</evidence>
<feature type="transmembrane region" description="Helical" evidence="6">
    <location>
        <begin position="321"/>
        <end position="344"/>
    </location>
</feature>
<organism evidence="8 9">
    <name type="scientific">Rhodoplanes serenus</name>
    <dbReference type="NCBI Taxonomy" id="200615"/>
    <lineage>
        <taxon>Bacteria</taxon>
        <taxon>Pseudomonadati</taxon>
        <taxon>Pseudomonadota</taxon>
        <taxon>Alphaproteobacteria</taxon>
        <taxon>Hyphomicrobiales</taxon>
        <taxon>Nitrobacteraceae</taxon>
        <taxon>Rhodoplanes</taxon>
    </lineage>
</organism>
<accession>A0A9X5ATJ5</accession>
<dbReference type="RefSeq" id="WP_155479846.1">
    <property type="nucleotide sequence ID" value="NZ_WNKV01000008.1"/>
</dbReference>
<evidence type="ECO:0000259" key="7">
    <source>
        <dbReference type="PROSITE" id="PS50850"/>
    </source>
</evidence>
<dbReference type="Gene3D" id="1.20.1250.20">
    <property type="entry name" value="MFS general substrate transporter like domains"/>
    <property type="match status" value="2"/>
</dbReference>
<sequence>MTETTSRPSGAMGGPTTVAVGLVATLGASYVVSQFLRNSIGVLAPTLTTEIGLTARDLALISSLFFFVFLAVQIPLGVVIDRFGPKRCMLACAVLVVGSTLQFAVATDAAEMLAARALMGLGTSCFLMGPLTYYARTVAPERFAALAGLQLGVGTLGSLLATAPLAVATALVGWRAAFVAIALAMAVIGVLIALLLREPPAPPEARHETVAEGLRGVAAVWRQPDIPRLFVMHLTAYGGYVMIVGLWGGPYLTHVYGYDLTERGTLLFIPALTQAIGMIAWGAADRVFGGYRAATLAGASSTAALLLLLGVLGALPAWGLWAWLAAFGFCSAFLPAVIAHGRALFPPHLIGRGMTLMNMGTMGGGFLSQLMGGILIDRFDSVGGTYPLAAYQTVFLAQFVFCLAGLLVYRAVREPLR</sequence>
<dbReference type="Proteomes" id="UP000438991">
    <property type="component" value="Unassembled WGS sequence"/>
</dbReference>
<feature type="transmembrane region" description="Helical" evidence="6">
    <location>
        <begin position="229"/>
        <end position="247"/>
    </location>
</feature>
<evidence type="ECO:0000313" key="9">
    <source>
        <dbReference type="Proteomes" id="UP000438991"/>
    </source>
</evidence>
<feature type="transmembrane region" description="Helical" evidence="6">
    <location>
        <begin position="267"/>
        <end position="284"/>
    </location>
</feature>
<protein>
    <submittedName>
        <fullName evidence="8">MFS transporter</fullName>
    </submittedName>
</protein>
<feature type="transmembrane region" description="Helical" evidence="6">
    <location>
        <begin position="58"/>
        <end position="76"/>
    </location>
</feature>
<dbReference type="AlphaFoldDB" id="A0A9X5ATJ5"/>
<evidence type="ECO:0000256" key="5">
    <source>
        <dbReference type="ARBA" id="ARBA00023136"/>
    </source>
</evidence>
<keyword evidence="4 6" id="KW-1133">Transmembrane helix</keyword>
<feature type="transmembrane region" description="Helical" evidence="6">
    <location>
        <begin position="356"/>
        <end position="376"/>
    </location>
</feature>
<dbReference type="InterPro" id="IPR050189">
    <property type="entry name" value="MFS_Efflux_Transporters"/>
</dbReference>
<dbReference type="GO" id="GO:0005886">
    <property type="term" value="C:plasma membrane"/>
    <property type="evidence" value="ECO:0007669"/>
    <property type="project" value="UniProtKB-SubCell"/>
</dbReference>
<reference evidence="8 9" key="1">
    <citation type="submission" date="2019-11" db="EMBL/GenBank/DDBJ databases">
        <title>Whole-genome sequence of Rhodoplanes serenus DSM 18633, type strain.</title>
        <authorList>
            <person name="Kyndt J.A."/>
            <person name="Meyer T.E."/>
        </authorList>
    </citation>
    <scope>NUCLEOTIDE SEQUENCE [LARGE SCALE GENOMIC DNA]</scope>
    <source>
        <strain evidence="8 9">DSM 18633</strain>
    </source>
</reference>
<dbReference type="InterPro" id="IPR036259">
    <property type="entry name" value="MFS_trans_sf"/>
</dbReference>
<gene>
    <name evidence="8" type="ORF">GJ689_12675</name>
</gene>
<proteinExistence type="predicted"/>
<keyword evidence="3 6" id="KW-0812">Transmembrane</keyword>
<dbReference type="InterPro" id="IPR020846">
    <property type="entry name" value="MFS_dom"/>
</dbReference>
<comment type="subcellular location">
    <subcellularLocation>
        <location evidence="1">Cell membrane</location>
        <topology evidence="1">Multi-pass membrane protein</topology>
    </subcellularLocation>
</comment>
<keyword evidence="5 6" id="KW-0472">Membrane</keyword>
<dbReference type="SUPFAM" id="SSF103473">
    <property type="entry name" value="MFS general substrate transporter"/>
    <property type="match status" value="1"/>
</dbReference>
<dbReference type="Pfam" id="PF07690">
    <property type="entry name" value="MFS_1"/>
    <property type="match status" value="1"/>
</dbReference>
<dbReference type="EMBL" id="WNKV01000008">
    <property type="protein sequence ID" value="MTW17058.1"/>
    <property type="molecule type" value="Genomic_DNA"/>
</dbReference>
<comment type="caution">
    <text evidence="8">The sequence shown here is derived from an EMBL/GenBank/DDBJ whole genome shotgun (WGS) entry which is preliminary data.</text>
</comment>
<evidence type="ECO:0000256" key="1">
    <source>
        <dbReference type="ARBA" id="ARBA00004651"/>
    </source>
</evidence>
<feature type="transmembrane region" description="Helical" evidence="6">
    <location>
        <begin position="143"/>
        <end position="166"/>
    </location>
</feature>
<evidence type="ECO:0000256" key="3">
    <source>
        <dbReference type="ARBA" id="ARBA00022692"/>
    </source>
</evidence>
<evidence type="ECO:0000256" key="6">
    <source>
        <dbReference type="SAM" id="Phobius"/>
    </source>
</evidence>
<feature type="domain" description="Major facilitator superfamily (MFS) profile" evidence="7">
    <location>
        <begin position="22"/>
        <end position="417"/>
    </location>
</feature>
<evidence type="ECO:0000313" key="8">
    <source>
        <dbReference type="EMBL" id="MTW17058.1"/>
    </source>
</evidence>
<dbReference type="InterPro" id="IPR011701">
    <property type="entry name" value="MFS"/>
</dbReference>
<feature type="transmembrane region" description="Helical" evidence="6">
    <location>
        <begin position="172"/>
        <end position="196"/>
    </location>
</feature>
<feature type="transmembrane region" description="Helical" evidence="6">
    <location>
        <begin position="113"/>
        <end position="131"/>
    </location>
</feature>
<dbReference type="PANTHER" id="PTHR43124:SF3">
    <property type="entry name" value="CHLORAMPHENICOL EFFLUX PUMP RV0191"/>
    <property type="match status" value="1"/>
</dbReference>
<name>A0A9X5ATJ5_9BRAD</name>
<feature type="transmembrane region" description="Helical" evidence="6">
    <location>
        <begin position="388"/>
        <end position="409"/>
    </location>
</feature>
<feature type="transmembrane region" description="Helical" evidence="6">
    <location>
        <begin position="296"/>
        <end position="315"/>
    </location>
</feature>
<keyword evidence="2" id="KW-1003">Cell membrane</keyword>
<evidence type="ECO:0000256" key="2">
    <source>
        <dbReference type="ARBA" id="ARBA00022475"/>
    </source>
</evidence>
<dbReference type="PANTHER" id="PTHR43124">
    <property type="entry name" value="PURINE EFFLUX PUMP PBUE"/>
    <property type="match status" value="1"/>
</dbReference>
<dbReference type="GO" id="GO:0022857">
    <property type="term" value="F:transmembrane transporter activity"/>
    <property type="evidence" value="ECO:0007669"/>
    <property type="project" value="InterPro"/>
</dbReference>
<dbReference type="PROSITE" id="PS50850">
    <property type="entry name" value="MFS"/>
    <property type="match status" value="1"/>
</dbReference>